<dbReference type="InterPro" id="IPR017937">
    <property type="entry name" value="Thioredoxin_CS"/>
</dbReference>
<dbReference type="Pfam" id="PF00085">
    <property type="entry name" value="Thioredoxin"/>
    <property type="match status" value="1"/>
</dbReference>
<dbReference type="PRINTS" id="PR00421">
    <property type="entry name" value="THIOREDOXIN"/>
</dbReference>
<dbReference type="InterPro" id="IPR036249">
    <property type="entry name" value="Thioredoxin-like_sf"/>
</dbReference>
<proteinExistence type="predicted"/>
<name>A0A9P8PPR2_9ASCO</name>
<dbReference type="FunFam" id="3.40.30.10:FF:000245">
    <property type="entry name" value="Thioredoxin"/>
    <property type="match status" value="1"/>
</dbReference>
<gene>
    <name evidence="3" type="ORF">WICMUC_002921</name>
</gene>
<accession>A0A9P8PPR2</accession>
<dbReference type="CDD" id="cd02947">
    <property type="entry name" value="TRX_family"/>
    <property type="match status" value="1"/>
</dbReference>
<dbReference type="SUPFAM" id="SSF52833">
    <property type="entry name" value="Thioredoxin-like"/>
    <property type="match status" value="1"/>
</dbReference>
<dbReference type="InterPro" id="IPR013766">
    <property type="entry name" value="Thioredoxin_domain"/>
</dbReference>
<feature type="domain" description="Thioredoxin" evidence="2">
    <location>
        <begin position="14"/>
        <end position="137"/>
    </location>
</feature>
<dbReference type="NCBIfam" id="TIGR01068">
    <property type="entry name" value="thioredoxin"/>
    <property type="match status" value="1"/>
</dbReference>
<dbReference type="EMBL" id="JAEUBF010000782">
    <property type="protein sequence ID" value="KAH3675089.1"/>
    <property type="molecule type" value="Genomic_DNA"/>
</dbReference>
<dbReference type="PANTHER" id="PTHR46115">
    <property type="entry name" value="THIOREDOXIN-LIKE PROTEIN 1"/>
    <property type="match status" value="1"/>
</dbReference>
<dbReference type="GO" id="GO:0015035">
    <property type="term" value="F:protein-disulfide reductase activity"/>
    <property type="evidence" value="ECO:0007669"/>
    <property type="project" value="InterPro"/>
</dbReference>
<evidence type="ECO:0000256" key="1">
    <source>
        <dbReference type="ARBA" id="ARBA00023157"/>
    </source>
</evidence>
<dbReference type="PROSITE" id="PS51352">
    <property type="entry name" value="THIOREDOXIN_2"/>
    <property type="match status" value="1"/>
</dbReference>
<keyword evidence="1" id="KW-1015">Disulfide bond</keyword>
<reference evidence="3" key="1">
    <citation type="journal article" date="2021" name="Open Biol.">
        <title>Shared evolutionary footprints suggest mitochondrial oxidative damage underlies multiple complex I losses in fungi.</title>
        <authorList>
            <person name="Schikora-Tamarit M.A."/>
            <person name="Marcet-Houben M."/>
            <person name="Nosek J."/>
            <person name="Gabaldon T."/>
        </authorList>
    </citation>
    <scope>NUCLEOTIDE SEQUENCE</scope>
    <source>
        <strain evidence="3">CBS6341</strain>
    </source>
</reference>
<comment type="caution">
    <text evidence="3">The sequence shown here is derived from an EMBL/GenBank/DDBJ whole genome shotgun (WGS) entry which is preliminary data.</text>
</comment>
<dbReference type="Gene3D" id="3.40.30.10">
    <property type="entry name" value="Glutaredoxin"/>
    <property type="match status" value="1"/>
</dbReference>
<dbReference type="Proteomes" id="UP000769528">
    <property type="component" value="Unassembled WGS sequence"/>
</dbReference>
<reference evidence="3" key="2">
    <citation type="submission" date="2021-01" db="EMBL/GenBank/DDBJ databases">
        <authorList>
            <person name="Schikora-Tamarit M.A."/>
        </authorList>
    </citation>
    <scope>NUCLEOTIDE SEQUENCE</scope>
    <source>
        <strain evidence="3">CBS6341</strain>
    </source>
</reference>
<dbReference type="OrthoDB" id="10263751at2759"/>
<organism evidence="3 4">
    <name type="scientific">Wickerhamomyces mucosus</name>
    <dbReference type="NCBI Taxonomy" id="1378264"/>
    <lineage>
        <taxon>Eukaryota</taxon>
        <taxon>Fungi</taxon>
        <taxon>Dikarya</taxon>
        <taxon>Ascomycota</taxon>
        <taxon>Saccharomycotina</taxon>
        <taxon>Saccharomycetes</taxon>
        <taxon>Phaffomycetales</taxon>
        <taxon>Wickerhamomycetaceae</taxon>
        <taxon>Wickerhamomyces</taxon>
    </lineage>
</organism>
<dbReference type="PROSITE" id="PS00194">
    <property type="entry name" value="THIOREDOXIN_1"/>
    <property type="match status" value="1"/>
</dbReference>
<dbReference type="InterPro" id="IPR005746">
    <property type="entry name" value="Thioredoxin"/>
</dbReference>
<keyword evidence="4" id="KW-1185">Reference proteome</keyword>
<evidence type="ECO:0000313" key="3">
    <source>
        <dbReference type="EMBL" id="KAH3675089.1"/>
    </source>
</evidence>
<protein>
    <recommendedName>
        <fullName evidence="2">Thioredoxin domain-containing protein</fullName>
    </recommendedName>
</protein>
<evidence type="ECO:0000313" key="4">
    <source>
        <dbReference type="Proteomes" id="UP000769528"/>
    </source>
</evidence>
<evidence type="ECO:0000259" key="2">
    <source>
        <dbReference type="PROSITE" id="PS51352"/>
    </source>
</evidence>
<sequence>MSSYLRTSLRPSILKIKSPVSLYPQYNSLRFQSNSIKQVFKLSEFQQLIKNPKLSLIDFYATWCGPCKAISPILEKFNQDYKDVQFLKVDVDESNDIAQEYGITAMPTFILFKEGEAIGKIVGANPNHLKQAIEQYK</sequence>
<dbReference type="AlphaFoldDB" id="A0A9P8PPR2"/>